<comment type="cofactor">
    <cofactor evidence="1">
        <name>Fe(3+)</name>
        <dbReference type="ChEBI" id="CHEBI:29034"/>
    </cofactor>
</comment>
<dbReference type="AlphaFoldDB" id="A0A9D2BYV7"/>
<comment type="caution">
    <text evidence="3">The sequence shown here is derived from an EMBL/GenBank/DDBJ whole genome shotgun (WGS) entry which is preliminary data.</text>
</comment>
<reference evidence="3" key="1">
    <citation type="journal article" date="2021" name="PeerJ">
        <title>Extensive microbial diversity within the chicken gut microbiome revealed by metagenomics and culture.</title>
        <authorList>
            <person name="Gilroy R."/>
            <person name="Ravi A."/>
            <person name="Getino M."/>
            <person name="Pursley I."/>
            <person name="Horton D.L."/>
            <person name="Alikhan N.F."/>
            <person name="Baker D."/>
            <person name="Gharbi K."/>
            <person name="Hall N."/>
            <person name="Watson M."/>
            <person name="Adriaenssens E.M."/>
            <person name="Foster-Nyarko E."/>
            <person name="Jarju S."/>
            <person name="Secka A."/>
            <person name="Antonio M."/>
            <person name="Oren A."/>
            <person name="Chaudhuri R.R."/>
            <person name="La Ragione R."/>
            <person name="Hildebrand F."/>
            <person name="Pallen M.J."/>
        </authorList>
    </citation>
    <scope>NUCLEOTIDE SEQUENCE</scope>
    <source>
        <strain evidence="3">ChiBcec16_6824</strain>
    </source>
</reference>
<proteinExistence type="predicted"/>
<dbReference type="InterPro" id="IPR052364">
    <property type="entry name" value="Rubrerythrin"/>
</dbReference>
<evidence type="ECO:0000313" key="4">
    <source>
        <dbReference type="Proteomes" id="UP000823868"/>
    </source>
</evidence>
<evidence type="ECO:0000256" key="1">
    <source>
        <dbReference type="ARBA" id="ARBA00001965"/>
    </source>
</evidence>
<reference evidence="3" key="2">
    <citation type="submission" date="2021-04" db="EMBL/GenBank/DDBJ databases">
        <authorList>
            <person name="Gilroy R."/>
        </authorList>
    </citation>
    <scope>NUCLEOTIDE SEQUENCE</scope>
    <source>
        <strain evidence="3">ChiBcec16_6824</strain>
    </source>
</reference>
<dbReference type="CDD" id="cd01041">
    <property type="entry name" value="Rubrerythrin"/>
    <property type="match status" value="1"/>
</dbReference>
<name>A0A9D2BYV7_9FIRM</name>
<sequence length="195" mass="21208">MELKGSRTEQNLLAAFSGESMARNKYLFFAEKAKQEGQTEVADLFEKMAQNEGIHGKLLYQRLKGVGSSAANLQEAIQGEYGEWSSMYPSFASIAREEGFEAIGTLFDQIAKIEKDHEFRFLSALSKLHSTAPKASAPAAPAPAPAAPAAPRVTTVAGYRCMFCGATYEERPDVCQVCQAIGSFEPTTIQKKLDA</sequence>
<dbReference type="SUPFAM" id="SSF47240">
    <property type="entry name" value="Ferritin-like"/>
    <property type="match status" value="1"/>
</dbReference>
<organism evidence="3 4">
    <name type="scientific">Candidatus Flavonifractor merdigallinarum</name>
    <dbReference type="NCBI Taxonomy" id="2838589"/>
    <lineage>
        <taxon>Bacteria</taxon>
        <taxon>Bacillati</taxon>
        <taxon>Bacillota</taxon>
        <taxon>Clostridia</taxon>
        <taxon>Eubacteriales</taxon>
        <taxon>Oscillospiraceae</taxon>
        <taxon>Flavonifractor</taxon>
    </lineage>
</organism>
<dbReference type="InterPro" id="IPR003251">
    <property type="entry name" value="Rr_diiron-bd_dom"/>
</dbReference>
<gene>
    <name evidence="3" type="ORF">H9841_04690</name>
</gene>
<dbReference type="Pfam" id="PF02915">
    <property type="entry name" value="Rubrerythrin"/>
    <property type="match status" value="1"/>
</dbReference>
<feature type="domain" description="Ferritin-like diiron" evidence="2">
    <location>
        <begin position="2"/>
        <end position="132"/>
    </location>
</feature>
<protein>
    <submittedName>
        <fullName evidence="3">Rubrerythrin family protein</fullName>
    </submittedName>
</protein>
<dbReference type="EMBL" id="DXDX01000083">
    <property type="protein sequence ID" value="HIY21183.1"/>
    <property type="molecule type" value="Genomic_DNA"/>
</dbReference>
<dbReference type="Proteomes" id="UP000823868">
    <property type="component" value="Unassembled WGS sequence"/>
</dbReference>
<evidence type="ECO:0000313" key="3">
    <source>
        <dbReference type="EMBL" id="HIY21183.1"/>
    </source>
</evidence>
<dbReference type="GO" id="GO:0016491">
    <property type="term" value="F:oxidoreductase activity"/>
    <property type="evidence" value="ECO:0007669"/>
    <property type="project" value="InterPro"/>
</dbReference>
<dbReference type="GO" id="GO:0046872">
    <property type="term" value="F:metal ion binding"/>
    <property type="evidence" value="ECO:0007669"/>
    <property type="project" value="InterPro"/>
</dbReference>
<dbReference type="InterPro" id="IPR012347">
    <property type="entry name" value="Ferritin-like"/>
</dbReference>
<dbReference type="Gene3D" id="1.20.1260.10">
    <property type="match status" value="1"/>
</dbReference>
<dbReference type="PANTHER" id="PTHR43865">
    <property type="entry name" value="RUBRERYTHRIN-RELATED"/>
    <property type="match status" value="1"/>
</dbReference>
<dbReference type="PANTHER" id="PTHR43865:SF1">
    <property type="entry name" value="RUBRERYTHRIN-RELATED"/>
    <property type="match status" value="1"/>
</dbReference>
<evidence type="ECO:0000259" key="2">
    <source>
        <dbReference type="PROSITE" id="PS50905"/>
    </source>
</evidence>
<dbReference type="InterPro" id="IPR009040">
    <property type="entry name" value="Ferritin-like_diiron"/>
</dbReference>
<accession>A0A9D2BYV7</accession>
<dbReference type="PROSITE" id="PS50905">
    <property type="entry name" value="FERRITIN_LIKE"/>
    <property type="match status" value="1"/>
</dbReference>
<dbReference type="InterPro" id="IPR009078">
    <property type="entry name" value="Ferritin-like_SF"/>
</dbReference>